<name>A0A5K3EWA8_MESCO</name>
<reference evidence="3" key="1">
    <citation type="submission" date="2019-11" db="UniProtKB">
        <authorList>
            <consortium name="WormBaseParasite"/>
        </authorList>
    </citation>
    <scope>IDENTIFICATION</scope>
</reference>
<evidence type="ECO:0000256" key="1">
    <source>
        <dbReference type="SAM" id="Coils"/>
    </source>
</evidence>
<feature type="compositionally biased region" description="Basic residues" evidence="2">
    <location>
        <begin position="30"/>
        <end position="42"/>
    </location>
</feature>
<organism evidence="3">
    <name type="scientific">Mesocestoides corti</name>
    <name type="common">Flatworm</name>
    <dbReference type="NCBI Taxonomy" id="53468"/>
    <lineage>
        <taxon>Eukaryota</taxon>
        <taxon>Metazoa</taxon>
        <taxon>Spiralia</taxon>
        <taxon>Lophotrochozoa</taxon>
        <taxon>Platyhelminthes</taxon>
        <taxon>Cestoda</taxon>
        <taxon>Eucestoda</taxon>
        <taxon>Cyclophyllidea</taxon>
        <taxon>Mesocestoididae</taxon>
        <taxon>Mesocestoides</taxon>
    </lineage>
</organism>
<evidence type="ECO:0000313" key="3">
    <source>
        <dbReference type="WBParaSite" id="MCU_003621-RA"/>
    </source>
</evidence>
<protein>
    <submittedName>
        <fullName evidence="3">TMF_TATA_bd domain-containing protein</fullName>
    </submittedName>
</protein>
<keyword evidence="1" id="KW-0175">Coiled coil</keyword>
<feature type="coiled-coil region" evidence="1">
    <location>
        <begin position="321"/>
        <end position="362"/>
    </location>
</feature>
<feature type="compositionally biased region" description="Polar residues" evidence="2">
    <location>
        <begin position="569"/>
        <end position="579"/>
    </location>
</feature>
<feature type="compositionally biased region" description="Polar residues" evidence="2">
    <location>
        <begin position="80"/>
        <end position="91"/>
    </location>
</feature>
<feature type="region of interest" description="Disordered" evidence="2">
    <location>
        <begin position="565"/>
        <end position="588"/>
    </location>
</feature>
<sequence>MISNNSTTLERSLASIGADHNLTSAPVDAKKKRKNHKKHNQKNKVPTATNASVGFADETDDGWMPVVSKKTKINALKEASSANPITQSEKTSPPPVESKSPDVAQVNKRRRSNKPKSTKDPRDAPEEKGPDVAITEPQIQNHVEVRTPKQPQQRRQKSNSINSDDNTRLNHSDALTYAHNLELLVSEVLGGEAILKARAAFPKLSFPRPPPNTTVISDPTQNVLFSDFIQMKAHLRAKEAECQVLRDEVVRLHSKNSPAVAMPTESSVQPSKPHHKQKPVSTASKHVQCDMVSANSAKAEATATPPPPVQQTTPSMDSLVIKTLQEEIARLAQENTLLTQRQANLEGRLETSKRLNAKLQSEAHKAGAEAAKKAEATVRQQMDDVIKKLRAELTETSHLLRSKTAQLELTEQTNETNAQNLHHIQAEYNEVVEANNALKQEMGLVNVQAADAQRRLGESLQMLANLEKEHEAVLQQLAIAQSSLQTEVNSGVTLRHRLAETEAQLEATCSQSDHLKADLVNTQCQLTSTKQALAELKENYDRDLSALTTRVKDLEAEKEELLKAREQEVSQAPQPQSPVETPEADASSSSGCAECAVLAAEVERFTSILAVTEVALSQLQLSVDQEESRWRSALQESSAENAALKSKIDALTAERDQALEECNENHTSVKVTLSNGLLSTKVIENGDACSGEHNFSPSIVANGGTSSTVENHSIDIA</sequence>
<feature type="region of interest" description="Disordered" evidence="2">
    <location>
        <begin position="78"/>
        <end position="169"/>
    </location>
</feature>
<feature type="region of interest" description="Disordered" evidence="2">
    <location>
        <begin position="1"/>
        <end position="65"/>
    </location>
</feature>
<feature type="compositionally biased region" description="Basic and acidic residues" evidence="2">
    <location>
        <begin position="117"/>
        <end position="130"/>
    </location>
</feature>
<dbReference type="AlphaFoldDB" id="A0A5K3EWA8"/>
<feature type="coiled-coil region" evidence="1">
    <location>
        <begin position="634"/>
        <end position="661"/>
    </location>
</feature>
<proteinExistence type="predicted"/>
<feature type="compositionally biased region" description="Polar residues" evidence="2">
    <location>
        <begin position="1"/>
        <end position="10"/>
    </location>
</feature>
<evidence type="ECO:0000256" key="2">
    <source>
        <dbReference type="SAM" id="MobiDB-lite"/>
    </source>
</evidence>
<feature type="region of interest" description="Disordered" evidence="2">
    <location>
        <begin position="259"/>
        <end position="284"/>
    </location>
</feature>
<feature type="coiled-coil region" evidence="1">
    <location>
        <begin position="421"/>
        <end position="483"/>
    </location>
</feature>
<dbReference type="WBParaSite" id="MCU_003621-RA">
    <property type="protein sequence ID" value="MCU_003621-RA"/>
    <property type="gene ID" value="MCU_003621"/>
</dbReference>
<accession>A0A5K3EWA8</accession>
<feature type="compositionally biased region" description="Basic residues" evidence="2">
    <location>
        <begin position="107"/>
        <end position="116"/>
    </location>
</feature>